<dbReference type="InterPro" id="IPR053134">
    <property type="entry name" value="RNA-dir_DNA_polymerase"/>
</dbReference>
<name>A0AAW2JGB5_SESRA</name>
<evidence type="ECO:0000256" key="1">
    <source>
        <dbReference type="SAM" id="MobiDB-lite"/>
    </source>
</evidence>
<dbReference type="AlphaFoldDB" id="A0AAW2JGB5"/>
<reference evidence="2" key="1">
    <citation type="submission" date="2020-06" db="EMBL/GenBank/DDBJ databases">
        <authorList>
            <person name="Li T."/>
            <person name="Hu X."/>
            <person name="Zhang T."/>
            <person name="Song X."/>
            <person name="Zhang H."/>
            <person name="Dai N."/>
            <person name="Sheng W."/>
            <person name="Hou X."/>
            <person name="Wei L."/>
        </authorList>
    </citation>
    <scope>NUCLEOTIDE SEQUENCE</scope>
    <source>
        <strain evidence="2">G02</strain>
        <tissue evidence="2">Leaf</tissue>
    </source>
</reference>
<dbReference type="InterPro" id="IPR043128">
    <property type="entry name" value="Rev_trsase/Diguanyl_cyclase"/>
</dbReference>
<dbReference type="PANTHER" id="PTHR24559">
    <property type="entry name" value="TRANSPOSON TY3-I GAG-POL POLYPROTEIN"/>
    <property type="match status" value="1"/>
</dbReference>
<feature type="region of interest" description="Disordered" evidence="1">
    <location>
        <begin position="1"/>
        <end position="36"/>
    </location>
</feature>
<comment type="caution">
    <text evidence="2">The sequence shown here is derived from an EMBL/GenBank/DDBJ whole genome shotgun (WGS) entry which is preliminary data.</text>
</comment>
<protein>
    <submittedName>
        <fullName evidence="2">Uncharacterized protein</fullName>
    </submittedName>
</protein>
<dbReference type="Gene3D" id="3.30.70.270">
    <property type="match status" value="2"/>
</dbReference>
<feature type="compositionally biased region" description="Polar residues" evidence="1">
    <location>
        <begin position="22"/>
        <end position="31"/>
    </location>
</feature>
<dbReference type="InterPro" id="IPR043502">
    <property type="entry name" value="DNA/RNA_pol_sf"/>
</dbReference>
<reference evidence="2" key="2">
    <citation type="journal article" date="2024" name="Plant">
        <title>Genomic evolution and insights into agronomic trait innovations of Sesamum species.</title>
        <authorList>
            <person name="Miao H."/>
            <person name="Wang L."/>
            <person name="Qu L."/>
            <person name="Liu H."/>
            <person name="Sun Y."/>
            <person name="Le M."/>
            <person name="Wang Q."/>
            <person name="Wei S."/>
            <person name="Zheng Y."/>
            <person name="Lin W."/>
            <person name="Duan Y."/>
            <person name="Cao H."/>
            <person name="Xiong S."/>
            <person name="Wang X."/>
            <person name="Wei L."/>
            <person name="Li C."/>
            <person name="Ma Q."/>
            <person name="Ju M."/>
            <person name="Zhao R."/>
            <person name="Li G."/>
            <person name="Mu C."/>
            <person name="Tian Q."/>
            <person name="Mei H."/>
            <person name="Zhang T."/>
            <person name="Gao T."/>
            <person name="Zhang H."/>
        </authorList>
    </citation>
    <scope>NUCLEOTIDE SEQUENCE</scope>
    <source>
        <strain evidence="2">G02</strain>
    </source>
</reference>
<dbReference type="PANTHER" id="PTHR24559:SF430">
    <property type="entry name" value="RNA-DIRECTED DNA POLYMERASE"/>
    <property type="match status" value="1"/>
</dbReference>
<feature type="region of interest" description="Disordered" evidence="1">
    <location>
        <begin position="191"/>
        <end position="213"/>
    </location>
</feature>
<dbReference type="InterPro" id="IPR017900">
    <property type="entry name" value="4Fe4S_Fe_S_CS"/>
</dbReference>
<sequence>MSEPPALGDLPGKELSKPQGARKTTMTSLAGNHTHDSRRTFWRRLSSSTKVTSPGCPSNIHKRIPGYRNSRRRSYYIIRTSRKIRASDYHNDAQVITAMIANYEVGRIFIDSGSSADILFGEAHDQMQLGDASLEKVNTSLYGFVGEVVHPRGMASLPLTMGRGTTRNLLTEVRCGGCALCITECGQDSDQIPPSKNGKTLEGENTGEAEGPAKVQPAEELLYIEIIPGTPDRTTRIGSHLGEEAKKEITLCLQRNADIFAWTPQDLEGIDPQVITHHLNIDPSYKPVKQNKRHFGPEKNKIIQAEIMLAPEDRKKVSFITSEGTFCYVAMPFGLKNADATYQRLVDKIFCPQIGRNVETGIEANPFKIKAIIGIKAPTCLNEAQRLTGRIAALSRFISKFAEKSLPFFKTLRKVKTFEWVHPVNLLLKN</sequence>
<organism evidence="2">
    <name type="scientific">Sesamum radiatum</name>
    <name type="common">Black benniseed</name>
    <dbReference type="NCBI Taxonomy" id="300843"/>
    <lineage>
        <taxon>Eukaryota</taxon>
        <taxon>Viridiplantae</taxon>
        <taxon>Streptophyta</taxon>
        <taxon>Embryophyta</taxon>
        <taxon>Tracheophyta</taxon>
        <taxon>Spermatophyta</taxon>
        <taxon>Magnoliopsida</taxon>
        <taxon>eudicotyledons</taxon>
        <taxon>Gunneridae</taxon>
        <taxon>Pentapetalae</taxon>
        <taxon>asterids</taxon>
        <taxon>lamiids</taxon>
        <taxon>Lamiales</taxon>
        <taxon>Pedaliaceae</taxon>
        <taxon>Sesamum</taxon>
    </lineage>
</organism>
<dbReference type="PROSITE" id="PS00198">
    <property type="entry name" value="4FE4S_FER_1"/>
    <property type="match status" value="1"/>
</dbReference>
<proteinExistence type="predicted"/>
<dbReference type="Gene3D" id="3.10.10.10">
    <property type="entry name" value="HIV Type 1 Reverse Transcriptase, subunit A, domain 1"/>
    <property type="match status" value="1"/>
</dbReference>
<dbReference type="SUPFAM" id="SSF56672">
    <property type="entry name" value="DNA/RNA polymerases"/>
    <property type="match status" value="1"/>
</dbReference>
<gene>
    <name evidence="2" type="ORF">Sradi_6947300</name>
</gene>
<accession>A0AAW2JGB5</accession>
<evidence type="ECO:0000313" key="2">
    <source>
        <dbReference type="EMBL" id="KAL0293272.1"/>
    </source>
</evidence>
<dbReference type="EMBL" id="JACGWJ010000332">
    <property type="protein sequence ID" value="KAL0293272.1"/>
    <property type="molecule type" value="Genomic_DNA"/>
</dbReference>